<protein>
    <submittedName>
        <fullName evidence="4">Peptidyl-prolyl cis-trans isomerase</fullName>
    </submittedName>
</protein>
<dbReference type="Gene3D" id="3.10.50.40">
    <property type="match status" value="1"/>
</dbReference>
<dbReference type="InterPro" id="IPR000297">
    <property type="entry name" value="PPIase_PpiC"/>
</dbReference>
<reference evidence="4" key="2">
    <citation type="journal article" date="2021" name="Microbiome">
        <title>Successional dynamics and alternative stable states in a saline activated sludge microbial community over 9 years.</title>
        <authorList>
            <person name="Wang Y."/>
            <person name="Ye J."/>
            <person name="Ju F."/>
            <person name="Liu L."/>
            <person name="Boyd J.A."/>
            <person name="Deng Y."/>
            <person name="Parks D.H."/>
            <person name="Jiang X."/>
            <person name="Yin X."/>
            <person name="Woodcroft B.J."/>
            <person name="Tyson G.W."/>
            <person name="Hugenholtz P."/>
            <person name="Polz M.F."/>
            <person name="Zhang T."/>
        </authorList>
    </citation>
    <scope>NUCLEOTIDE SEQUENCE</scope>
    <source>
        <strain evidence="4">HKST-UBA01</strain>
    </source>
</reference>
<dbReference type="SUPFAM" id="SSF54534">
    <property type="entry name" value="FKBP-like"/>
    <property type="match status" value="1"/>
</dbReference>
<evidence type="ECO:0000313" key="4">
    <source>
        <dbReference type="EMBL" id="MCA9728251.1"/>
    </source>
</evidence>
<keyword evidence="1" id="KW-0697">Rotamase</keyword>
<sequence length="579" mass="65649">MLTWLRALGLAALLLAPGCGGGDPVVLTVGPRTVTVSQFEQSFWQAAAHDSTLGPDLAGLQKYADQRVEELLILVLAEKAEPELEYVRQDRLEGYREQLMVEHLRDVEYGDAYDVTDKDLERAYELLGTRRKLRLIQLPSEQEAREVQRALREGAAFARVAEHRSVDERTKASGGELGWLTYTDLPPEDQDEVFTLAPGERTRILPRGDTFVIYQVDEVEPNQARGTLEAEKSKLEQGIIHRRLLQSRRDYETRLLEQYHYQLNPAQVAWLTVYMREKTANAIRGADAIAQAEERDGMLWSPSQIPWEGMPVAPADTGRVVATFDPPDGRVVPLLVFDQLMTKPIPTWPLFKTTADVEALIRSLVLERLEVREATNRGYGELPEIQYQVQLREDEIRRRQYLRNEYRDPLRPDSLEIEASYRQRIREFTTPESRVFVALNVKTEEGAAKAARLLRSGMPLDEIKKQFAPADSFFSTPPTGTAPMVEGASPRLDDVLFALRLNEVSEPVSIGNSWTVGQPIRIIPESVQPLEEVRGKIIATIVDRRQEEELAKALAEARKEYPISINQSALAKVRPRKPR</sequence>
<dbReference type="EMBL" id="JAGQHR010000334">
    <property type="protein sequence ID" value="MCA9728251.1"/>
    <property type="molecule type" value="Genomic_DNA"/>
</dbReference>
<keyword evidence="1 4" id="KW-0413">Isomerase</keyword>
<evidence type="ECO:0000259" key="3">
    <source>
        <dbReference type="PROSITE" id="PS50198"/>
    </source>
</evidence>
<reference evidence="4" key="1">
    <citation type="submission" date="2020-04" db="EMBL/GenBank/DDBJ databases">
        <authorList>
            <person name="Zhang T."/>
        </authorList>
    </citation>
    <scope>NUCLEOTIDE SEQUENCE</scope>
    <source>
        <strain evidence="4">HKST-UBA01</strain>
    </source>
</reference>
<evidence type="ECO:0000256" key="2">
    <source>
        <dbReference type="SAM" id="SignalP"/>
    </source>
</evidence>
<dbReference type="Pfam" id="PF00639">
    <property type="entry name" value="Rotamase"/>
    <property type="match status" value="1"/>
</dbReference>
<feature type="signal peptide" evidence="2">
    <location>
        <begin position="1"/>
        <end position="22"/>
    </location>
</feature>
<comment type="caution">
    <text evidence="4">The sequence shown here is derived from an EMBL/GenBank/DDBJ whole genome shotgun (WGS) entry which is preliminary data.</text>
</comment>
<accession>A0A956LZD2</accession>
<dbReference type="InterPro" id="IPR046357">
    <property type="entry name" value="PPIase_dom_sf"/>
</dbReference>
<dbReference type="InterPro" id="IPR050245">
    <property type="entry name" value="PrsA_foldase"/>
</dbReference>
<evidence type="ECO:0000256" key="1">
    <source>
        <dbReference type="PROSITE-ProRule" id="PRU00278"/>
    </source>
</evidence>
<dbReference type="InterPro" id="IPR027304">
    <property type="entry name" value="Trigger_fact/SurA_dom_sf"/>
</dbReference>
<name>A0A956LZD2_UNCEI</name>
<proteinExistence type="predicted"/>
<keyword evidence="2" id="KW-0732">Signal</keyword>
<feature type="domain" description="PpiC" evidence="3">
    <location>
        <begin position="128"/>
        <end position="218"/>
    </location>
</feature>
<organism evidence="4 5">
    <name type="scientific">Eiseniibacteriota bacterium</name>
    <dbReference type="NCBI Taxonomy" id="2212470"/>
    <lineage>
        <taxon>Bacteria</taxon>
        <taxon>Candidatus Eiseniibacteriota</taxon>
    </lineage>
</organism>
<dbReference type="Pfam" id="PF13145">
    <property type="entry name" value="Rotamase_2"/>
    <property type="match status" value="1"/>
</dbReference>
<evidence type="ECO:0000313" key="5">
    <source>
        <dbReference type="Proteomes" id="UP000697710"/>
    </source>
</evidence>
<dbReference type="AlphaFoldDB" id="A0A956LZD2"/>
<dbReference type="GO" id="GO:0003755">
    <property type="term" value="F:peptidyl-prolyl cis-trans isomerase activity"/>
    <property type="evidence" value="ECO:0007669"/>
    <property type="project" value="UniProtKB-KW"/>
</dbReference>
<dbReference type="InterPro" id="IPR023058">
    <property type="entry name" value="PPIase_PpiC_CS"/>
</dbReference>
<gene>
    <name evidence="4" type="ORF">KC729_11250</name>
</gene>
<dbReference type="PROSITE" id="PS01096">
    <property type="entry name" value="PPIC_PPIASE_1"/>
    <property type="match status" value="1"/>
</dbReference>
<dbReference type="Proteomes" id="UP000697710">
    <property type="component" value="Unassembled WGS sequence"/>
</dbReference>
<dbReference type="PANTHER" id="PTHR47245">
    <property type="entry name" value="PEPTIDYLPROLYL ISOMERASE"/>
    <property type="match status" value="1"/>
</dbReference>
<dbReference type="SUPFAM" id="SSF109998">
    <property type="entry name" value="Triger factor/SurA peptide-binding domain-like"/>
    <property type="match status" value="1"/>
</dbReference>
<dbReference type="PANTHER" id="PTHR47245:SF2">
    <property type="entry name" value="PEPTIDYL-PROLYL CIS-TRANS ISOMERASE HP_0175-RELATED"/>
    <property type="match status" value="1"/>
</dbReference>
<dbReference type="PROSITE" id="PS50198">
    <property type="entry name" value="PPIC_PPIASE_2"/>
    <property type="match status" value="1"/>
</dbReference>
<feature type="chain" id="PRO_5037959781" evidence="2">
    <location>
        <begin position="23"/>
        <end position="579"/>
    </location>
</feature>